<dbReference type="OrthoDB" id="3263473at2759"/>
<evidence type="ECO:0000313" key="2">
    <source>
        <dbReference type="Proteomes" id="UP000027222"/>
    </source>
</evidence>
<dbReference type="Proteomes" id="UP000027222">
    <property type="component" value="Unassembled WGS sequence"/>
</dbReference>
<dbReference type="EMBL" id="KL142399">
    <property type="protein sequence ID" value="KDR69913.1"/>
    <property type="molecule type" value="Genomic_DNA"/>
</dbReference>
<feature type="non-terminal residue" evidence="1">
    <location>
        <position position="65"/>
    </location>
</feature>
<accession>A0A067ST07</accession>
<feature type="non-terminal residue" evidence="1">
    <location>
        <position position="1"/>
    </location>
</feature>
<keyword evidence="2" id="KW-1185">Reference proteome</keyword>
<proteinExistence type="predicted"/>
<evidence type="ECO:0000313" key="1">
    <source>
        <dbReference type="EMBL" id="KDR69913.1"/>
    </source>
</evidence>
<organism evidence="1 2">
    <name type="scientific">Galerina marginata (strain CBS 339.88)</name>
    <dbReference type="NCBI Taxonomy" id="685588"/>
    <lineage>
        <taxon>Eukaryota</taxon>
        <taxon>Fungi</taxon>
        <taxon>Dikarya</taxon>
        <taxon>Basidiomycota</taxon>
        <taxon>Agaricomycotina</taxon>
        <taxon>Agaricomycetes</taxon>
        <taxon>Agaricomycetidae</taxon>
        <taxon>Agaricales</taxon>
        <taxon>Agaricineae</taxon>
        <taxon>Strophariaceae</taxon>
        <taxon>Galerina</taxon>
    </lineage>
</organism>
<dbReference type="STRING" id="685588.A0A067ST07"/>
<name>A0A067ST07_GALM3</name>
<gene>
    <name evidence="1" type="ORF">GALMADRAFT_44524</name>
</gene>
<sequence>LLLREEMRRVVEFLSWKAAWWSERLDWRTGITKELAEGLRAYAHTQADLQTALSAEFCTIWKAPL</sequence>
<protein>
    <submittedName>
        <fullName evidence="1">Uncharacterized protein</fullName>
    </submittedName>
</protein>
<reference evidence="2" key="1">
    <citation type="journal article" date="2014" name="Proc. Natl. Acad. Sci. U.S.A.">
        <title>Extensive sampling of basidiomycete genomes demonstrates inadequacy of the white-rot/brown-rot paradigm for wood decay fungi.</title>
        <authorList>
            <person name="Riley R."/>
            <person name="Salamov A.A."/>
            <person name="Brown D.W."/>
            <person name="Nagy L.G."/>
            <person name="Floudas D."/>
            <person name="Held B.W."/>
            <person name="Levasseur A."/>
            <person name="Lombard V."/>
            <person name="Morin E."/>
            <person name="Otillar R."/>
            <person name="Lindquist E.A."/>
            <person name="Sun H."/>
            <person name="LaButti K.M."/>
            <person name="Schmutz J."/>
            <person name="Jabbour D."/>
            <person name="Luo H."/>
            <person name="Baker S.E."/>
            <person name="Pisabarro A.G."/>
            <person name="Walton J.D."/>
            <person name="Blanchette R.A."/>
            <person name="Henrissat B."/>
            <person name="Martin F."/>
            <person name="Cullen D."/>
            <person name="Hibbett D.S."/>
            <person name="Grigoriev I.V."/>
        </authorList>
    </citation>
    <scope>NUCLEOTIDE SEQUENCE [LARGE SCALE GENOMIC DNA]</scope>
    <source>
        <strain evidence="2">CBS 339.88</strain>
    </source>
</reference>
<dbReference type="AlphaFoldDB" id="A0A067ST07"/>
<dbReference type="HOGENOM" id="CLU_003703_7_0_1"/>